<dbReference type="GO" id="GO:0003677">
    <property type="term" value="F:DNA binding"/>
    <property type="evidence" value="ECO:0007669"/>
    <property type="project" value="UniProtKB-KW"/>
</dbReference>
<reference evidence="3 4" key="1">
    <citation type="submission" date="2018-12" db="EMBL/GenBank/DDBJ databases">
        <title>Pseudomonas aeruginosa Diversity Panel.</title>
        <authorList>
            <person name="Snesrud E."/>
            <person name="Mcgann P."/>
        </authorList>
    </citation>
    <scope>NUCLEOTIDE SEQUENCE [LARGE SCALE GENOMIC DNA]</scope>
    <source>
        <strain evidence="3 4">MRSN6241</strain>
    </source>
</reference>
<dbReference type="Proteomes" id="UP000276985">
    <property type="component" value="Unassembled WGS sequence"/>
</dbReference>
<dbReference type="InterPro" id="IPR050807">
    <property type="entry name" value="TransReg_Diox_bact_type"/>
</dbReference>
<sequence length="138" mass="15426">MQSRSCEDIHTRSGQGKIGANSVYKRKTTIVGIPKNPAFRVSSWDSLIHFRNHNVAFGRALRNLRKTAKLTQEHLGFEAGLDRTYISVLERGERSPTLDTMVSLSEVFGLSISELASHIQSQLDEMHDNQDSSGALDR</sequence>
<dbReference type="CDD" id="cd00093">
    <property type="entry name" value="HTH_XRE"/>
    <property type="match status" value="1"/>
</dbReference>
<accession>A0ABD7JVJ8</accession>
<name>A0ABD7JVJ8_PSEAI</name>
<dbReference type="PROSITE" id="PS50943">
    <property type="entry name" value="HTH_CROC1"/>
    <property type="match status" value="1"/>
</dbReference>
<evidence type="ECO:0000313" key="4">
    <source>
        <dbReference type="Proteomes" id="UP000276985"/>
    </source>
</evidence>
<dbReference type="SUPFAM" id="SSF47413">
    <property type="entry name" value="lambda repressor-like DNA-binding domains"/>
    <property type="match status" value="1"/>
</dbReference>
<proteinExistence type="predicted"/>
<feature type="domain" description="HTH cro/C1-type" evidence="2">
    <location>
        <begin position="61"/>
        <end position="115"/>
    </location>
</feature>
<dbReference type="SMART" id="SM00530">
    <property type="entry name" value="HTH_XRE"/>
    <property type="match status" value="1"/>
</dbReference>
<dbReference type="PANTHER" id="PTHR46797">
    <property type="entry name" value="HTH-TYPE TRANSCRIPTIONAL REGULATOR"/>
    <property type="match status" value="1"/>
</dbReference>
<gene>
    <name evidence="3" type="ORF">DY940_28870</name>
</gene>
<dbReference type="InterPro" id="IPR010982">
    <property type="entry name" value="Lambda_DNA-bd_dom_sf"/>
</dbReference>
<dbReference type="EMBL" id="RXTL01000041">
    <property type="protein sequence ID" value="RTS40559.1"/>
    <property type="molecule type" value="Genomic_DNA"/>
</dbReference>
<evidence type="ECO:0000256" key="1">
    <source>
        <dbReference type="ARBA" id="ARBA00023125"/>
    </source>
</evidence>
<dbReference type="InterPro" id="IPR001387">
    <property type="entry name" value="Cro/C1-type_HTH"/>
</dbReference>
<organism evidence="3 4">
    <name type="scientific">Pseudomonas aeruginosa</name>
    <dbReference type="NCBI Taxonomy" id="287"/>
    <lineage>
        <taxon>Bacteria</taxon>
        <taxon>Pseudomonadati</taxon>
        <taxon>Pseudomonadota</taxon>
        <taxon>Gammaproteobacteria</taxon>
        <taxon>Pseudomonadales</taxon>
        <taxon>Pseudomonadaceae</taxon>
        <taxon>Pseudomonas</taxon>
    </lineage>
</organism>
<dbReference type="RefSeq" id="WP_126593954.1">
    <property type="nucleotide sequence ID" value="NZ_JASDDY010000007.1"/>
</dbReference>
<evidence type="ECO:0000259" key="2">
    <source>
        <dbReference type="PROSITE" id="PS50943"/>
    </source>
</evidence>
<dbReference type="Pfam" id="PF01381">
    <property type="entry name" value="HTH_3"/>
    <property type="match status" value="1"/>
</dbReference>
<dbReference type="PANTHER" id="PTHR46797:SF1">
    <property type="entry name" value="METHYLPHOSPHONATE SYNTHASE"/>
    <property type="match status" value="1"/>
</dbReference>
<dbReference type="AlphaFoldDB" id="A0ABD7JVJ8"/>
<evidence type="ECO:0000313" key="3">
    <source>
        <dbReference type="EMBL" id="RTS40559.1"/>
    </source>
</evidence>
<protein>
    <submittedName>
        <fullName evidence="3">XRE family transcriptional regulator</fullName>
    </submittedName>
</protein>
<comment type="caution">
    <text evidence="3">The sequence shown here is derived from an EMBL/GenBank/DDBJ whole genome shotgun (WGS) entry which is preliminary data.</text>
</comment>
<keyword evidence="1" id="KW-0238">DNA-binding</keyword>
<dbReference type="Gene3D" id="1.10.260.40">
    <property type="entry name" value="lambda repressor-like DNA-binding domains"/>
    <property type="match status" value="1"/>
</dbReference>